<dbReference type="InterPro" id="IPR036909">
    <property type="entry name" value="Cyt_c-like_dom_sf"/>
</dbReference>
<sequence length="308" mass="33772">MKLINIARTLTIALAASVAGQTAALAAGGAVKHYEHQHWHFNGPFGTFDKDALQRGYQVYETVCSNCHGLEQLSFRNLGQKGGPFFLDACPAGIPDTVDCSNPNENPVVKALAAKYKYQVVDGPDDTGEMFNRAPLPSDHFPGPYANEQIARMANNNAMPPDLSLITKARHGGPDYVYSLITGYEEVPSTVEVSPGQHYNPYFHGDLSQALKPEYLDAEGHPVEGVHVPLGGVLAMAPPLADGIIEYGDGSPQTVEQYAKDVTEFLMWAAEPKLEARKKLGVMTIIYLLILSVILYWSYRKIWSKVEH</sequence>
<dbReference type="Proteomes" id="UP001560685">
    <property type="component" value="Unassembled WGS sequence"/>
</dbReference>
<keyword evidence="8 10" id="KW-0472">Membrane</keyword>
<accession>A0ABV3Z6X6</accession>
<evidence type="ECO:0000256" key="3">
    <source>
        <dbReference type="ARBA" id="ARBA00022617"/>
    </source>
</evidence>
<evidence type="ECO:0000256" key="10">
    <source>
        <dbReference type="SAM" id="Phobius"/>
    </source>
</evidence>
<evidence type="ECO:0000256" key="4">
    <source>
        <dbReference type="ARBA" id="ARBA00022692"/>
    </source>
</evidence>
<evidence type="ECO:0000256" key="6">
    <source>
        <dbReference type="ARBA" id="ARBA00022989"/>
    </source>
</evidence>
<evidence type="ECO:0000256" key="11">
    <source>
        <dbReference type="SAM" id="SignalP"/>
    </source>
</evidence>
<dbReference type="RefSeq" id="WP_369314202.1">
    <property type="nucleotide sequence ID" value="NZ_JBEHZE010000001.1"/>
</dbReference>
<dbReference type="Pfam" id="PF02167">
    <property type="entry name" value="Cytochrom_C1"/>
    <property type="match status" value="1"/>
</dbReference>
<dbReference type="SUPFAM" id="SSF46626">
    <property type="entry name" value="Cytochrome c"/>
    <property type="match status" value="1"/>
</dbReference>
<dbReference type="PANTHER" id="PTHR10266">
    <property type="entry name" value="CYTOCHROME C1"/>
    <property type="match status" value="1"/>
</dbReference>
<dbReference type="PANTHER" id="PTHR10266:SF3">
    <property type="entry name" value="CYTOCHROME C1, HEME PROTEIN, MITOCHONDRIAL"/>
    <property type="match status" value="1"/>
</dbReference>
<comment type="subcellular location">
    <subcellularLocation>
        <location evidence="1">Membrane</location>
    </subcellularLocation>
</comment>
<proteinExistence type="predicted"/>
<dbReference type="InterPro" id="IPR009056">
    <property type="entry name" value="Cyt_c-like_dom"/>
</dbReference>
<dbReference type="InterPro" id="IPR002326">
    <property type="entry name" value="Cyt_c1"/>
</dbReference>
<keyword evidence="6 10" id="KW-1133">Transmembrane helix</keyword>
<dbReference type="Gene3D" id="1.20.5.100">
    <property type="entry name" value="Cytochrome c1, transmembrane anchor, C-terminal"/>
    <property type="match status" value="1"/>
</dbReference>
<comment type="caution">
    <text evidence="13">The sequence shown here is derived from an EMBL/GenBank/DDBJ whole genome shotgun (WGS) entry which is preliminary data.</text>
</comment>
<keyword evidence="14" id="KW-1185">Reference proteome</keyword>
<evidence type="ECO:0000256" key="7">
    <source>
        <dbReference type="ARBA" id="ARBA00023004"/>
    </source>
</evidence>
<dbReference type="EMBL" id="JBEHZE010000001">
    <property type="protein sequence ID" value="MEX6634213.1"/>
    <property type="molecule type" value="Genomic_DNA"/>
</dbReference>
<gene>
    <name evidence="13" type="ORF">ABFZ84_11725</name>
</gene>
<evidence type="ECO:0000256" key="5">
    <source>
        <dbReference type="ARBA" id="ARBA00022723"/>
    </source>
</evidence>
<evidence type="ECO:0000256" key="2">
    <source>
        <dbReference type="ARBA" id="ARBA00016165"/>
    </source>
</evidence>
<feature type="transmembrane region" description="Helical" evidence="10">
    <location>
        <begin position="280"/>
        <end position="299"/>
    </location>
</feature>
<evidence type="ECO:0000256" key="1">
    <source>
        <dbReference type="ARBA" id="ARBA00004370"/>
    </source>
</evidence>
<evidence type="ECO:0000256" key="9">
    <source>
        <dbReference type="PROSITE-ProRule" id="PRU00433"/>
    </source>
</evidence>
<keyword evidence="11" id="KW-0732">Signal</keyword>
<dbReference type="PROSITE" id="PS51007">
    <property type="entry name" value="CYTC"/>
    <property type="match status" value="1"/>
</dbReference>
<name>A0ABV3Z6X6_9PROT</name>
<keyword evidence="4 10" id="KW-0812">Transmembrane</keyword>
<feature type="domain" description="Cytochrome c" evidence="12">
    <location>
        <begin position="51"/>
        <end position="161"/>
    </location>
</feature>
<evidence type="ECO:0000313" key="14">
    <source>
        <dbReference type="Proteomes" id="UP001560685"/>
    </source>
</evidence>
<feature type="chain" id="PRO_5047458759" description="Cytochrome c1" evidence="11">
    <location>
        <begin position="27"/>
        <end position="308"/>
    </location>
</feature>
<keyword evidence="7 9" id="KW-0408">Iron</keyword>
<dbReference type="Gene3D" id="1.10.760.10">
    <property type="entry name" value="Cytochrome c-like domain"/>
    <property type="match status" value="1"/>
</dbReference>
<evidence type="ECO:0000256" key="8">
    <source>
        <dbReference type="ARBA" id="ARBA00023136"/>
    </source>
</evidence>
<protein>
    <recommendedName>
        <fullName evidence="2">Cytochrome c1</fullName>
    </recommendedName>
</protein>
<keyword evidence="3 9" id="KW-0349">Heme</keyword>
<evidence type="ECO:0000313" key="13">
    <source>
        <dbReference type="EMBL" id="MEX6634213.1"/>
    </source>
</evidence>
<reference evidence="13 14" key="1">
    <citation type="submission" date="2024-05" db="EMBL/GenBank/DDBJ databases">
        <title>Three bacterial strains, DH-69, EH-24, and ECK-19 isolated from coastal sediments.</title>
        <authorList>
            <person name="Ye Y.-Q."/>
            <person name="Du Z.-J."/>
        </authorList>
    </citation>
    <scope>NUCLEOTIDE SEQUENCE [LARGE SCALE GENOMIC DNA]</scope>
    <source>
        <strain evidence="13 14">ECK-19</strain>
    </source>
</reference>
<keyword evidence="5 9" id="KW-0479">Metal-binding</keyword>
<organism evidence="13 14">
    <name type="scientific">Hyphococcus lacteus</name>
    <dbReference type="NCBI Taxonomy" id="3143536"/>
    <lineage>
        <taxon>Bacteria</taxon>
        <taxon>Pseudomonadati</taxon>
        <taxon>Pseudomonadota</taxon>
        <taxon>Alphaproteobacteria</taxon>
        <taxon>Parvularculales</taxon>
        <taxon>Parvularculaceae</taxon>
        <taxon>Hyphococcus</taxon>
    </lineage>
</organism>
<dbReference type="PRINTS" id="PR00603">
    <property type="entry name" value="CYTOCHROMEC1"/>
</dbReference>
<evidence type="ECO:0000259" key="12">
    <source>
        <dbReference type="PROSITE" id="PS51007"/>
    </source>
</evidence>
<feature type="signal peptide" evidence="11">
    <location>
        <begin position="1"/>
        <end position="26"/>
    </location>
</feature>